<proteinExistence type="predicted"/>
<reference evidence="3" key="1">
    <citation type="journal article" date="2017" name="bioRxiv">
        <title>Conservation of a gene cluster reveals novel cercosporin biosynthetic mechanisms and extends production to the genus Colletotrichum.</title>
        <authorList>
            <person name="de Jonge R."/>
            <person name="Ebert M.K."/>
            <person name="Huitt-Roehl C.R."/>
            <person name="Pal P."/>
            <person name="Suttle J.C."/>
            <person name="Spanner R.E."/>
            <person name="Neubauer J.D."/>
            <person name="Jurick W.M.II."/>
            <person name="Stott K.A."/>
            <person name="Secor G.A."/>
            <person name="Thomma B.P.H.J."/>
            <person name="Van de Peer Y."/>
            <person name="Townsend C.A."/>
            <person name="Bolton M.D."/>
        </authorList>
    </citation>
    <scope>NUCLEOTIDE SEQUENCE [LARGE SCALE GENOMIC DNA]</scope>
    <source>
        <strain evidence="3">CBS538.71</strain>
    </source>
</reference>
<keyword evidence="3" id="KW-1185">Reference proteome</keyword>
<sequence>MAQSLTLGRGLILLGNVAYSLGAFIADFNETHVLNPRWPPHAKFHNGQTMTLGVLLASMSTYFLFRPTRSVAQIKDNLWTSATIGSFYCAAGLCAILYPGTAWQDPEFPGNGEQRYVFGGVCVLMWLGYWLEGMKVPGGKNV</sequence>
<feature type="transmembrane region" description="Helical" evidence="1">
    <location>
        <begin position="46"/>
        <end position="65"/>
    </location>
</feature>
<dbReference type="EMBL" id="PNEN01000569">
    <property type="protein sequence ID" value="PPJ54234.1"/>
    <property type="molecule type" value="Genomic_DNA"/>
</dbReference>
<keyword evidence="1" id="KW-1133">Transmembrane helix</keyword>
<feature type="transmembrane region" description="Helical" evidence="1">
    <location>
        <begin position="77"/>
        <end position="98"/>
    </location>
</feature>
<dbReference type="InterPro" id="IPR046580">
    <property type="entry name" value="DUF6640"/>
</dbReference>
<organism evidence="2 3">
    <name type="scientific">Cercospora berteroae</name>
    <dbReference type="NCBI Taxonomy" id="357750"/>
    <lineage>
        <taxon>Eukaryota</taxon>
        <taxon>Fungi</taxon>
        <taxon>Dikarya</taxon>
        <taxon>Ascomycota</taxon>
        <taxon>Pezizomycotina</taxon>
        <taxon>Dothideomycetes</taxon>
        <taxon>Dothideomycetidae</taxon>
        <taxon>Mycosphaerellales</taxon>
        <taxon>Mycosphaerellaceae</taxon>
        <taxon>Cercospora</taxon>
    </lineage>
</organism>
<protein>
    <recommendedName>
        <fullName evidence="4">MARVEL domain-containing protein</fullName>
    </recommendedName>
</protein>
<evidence type="ECO:0008006" key="4">
    <source>
        <dbReference type="Google" id="ProtNLM"/>
    </source>
</evidence>
<accession>A0A2S6C3B2</accession>
<dbReference type="Pfam" id="PF20345">
    <property type="entry name" value="DUF6640"/>
    <property type="match status" value="1"/>
</dbReference>
<dbReference type="OrthoDB" id="2819018at2759"/>
<keyword evidence="1" id="KW-0812">Transmembrane</keyword>
<name>A0A2S6C3B2_9PEZI</name>
<evidence type="ECO:0000313" key="3">
    <source>
        <dbReference type="Proteomes" id="UP000237631"/>
    </source>
</evidence>
<dbReference type="AlphaFoldDB" id="A0A2S6C3B2"/>
<keyword evidence="1" id="KW-0472">Membrane</keyword>
<dbReference type="STRING" id="357750.A0A2S6C3B2"/>
<feature type="transmembrane region" description="Helical" evidence="1">
    <location>
        <begin position="114"/>
        <end position="131"/>
    </location>
</feature>
<comment type="caution">
    <text evidence="2">The sequence shown here is derived from an EMBL/GenBank/DDBJ whole genome shotgun (WGS) entry which is preliminary data.</text>
</comment>
<evidence type="ECO:0000256" key="1">
    <source>
        <dbReference type="SAM" id="Phobius"/>
    </source>
</evidence>
<dbReference type="Proteomes" id="UP000237631">
    <property type="component" value="Unassembled WGS sequence"/>
</dbReference>
<gene>
    <name evidence="2" type="ORF">CBER1_05170</name>
</gene>
<evidence type="ECO:0000313" key="2">
    <source>
        <dbReference type="EMBL" id="PPJ54234.1"/>
    </source>
</evidence>